<evidence type="ECO:0000313" key="7">
    <source>
        <dbReference type="Proteomes" id="UP000036426"/>
    </source>
</evidence>
<reference evidence="6 7" key="1">
    <citation type="submission" date="2015-05" db="EMBL/GenBank/DDBJ databases">
        <title>Photobacterium galathea sp. nov.</title>
        <authorList>
            <person name="Machado H."/>
            <person name="Gram L."/>
        </authorList>
    </citation>
    <scope>NUCLEOTIDE SEQUENCE [LARGE SCALE GENOMIC DNA]</scope>
    <source>
        <strain evidence="6 7">DSM 25995</strain>
    </source>
</reference>
<evidence type="ECO:0000256" key="1">
    <source>
        <dbReference type="ARBA" id="ARBA00004141"/>
    </source>
</evidence>
<evidence type="ECO:0000256" key="3">
    <source>
        <dbReference type="ARBA" id="ARBA00022989"/>
    </source>
</evidence>
<evidence type="ECO:0000256" key="4">
    <source>
        <dbReference type="ARBA" id="ARBA00023136"/>
    </source>
</evidence>
<gene>
    <name evidence="6" type="ORF">ABT58_15570</name>
</gene>
<keyword evidence="7" id="KW-1185">Reference proteome</keyword>
<dbReference type="PATRIC" id="fig|754436.4.peg.3298"/>
<comment type="subcellular location">
    <subcellularLocation>
        <location evidence="1">Membrane</location>
        <topology evidence="1">Multi-pass membrane protein</topology>
    </subcellularLocation>
</comment>
<sequence>MTLVFIYLLIAFFVFASSIKLLGWQRFIFTTQLAFFHKYGLNRTSMFLVGLIELTGAILLISYIVIPTKAWLLFAGAGLLGMTSVGALYFHFRFDGWKDAIPAIVTLSLSVLAVM</sequence>
<dbReference type="Pfam" id="PF13564">
    <property type="entry name" value="DoxX_2"/>
    <property type="match status" value="1"/>
</dbReference>
<feature type="transmembrane region" description="Helical" evidence="5">
    <location>
        <begin position="72"/>
        <end position="92"/>
    </location>
</feature>
<accession>A0A0J1JE13</accession>
<keyword evidence="3 5" id="KW-1133">Transmembrane helix</keyword>
<dbReference type="OrthoDB" id="5879006at2"/>
<dbReference type="Proteomes" id="UP000036426">
    <property type="component" value="Unassembled WGS sequence"/>
</dbReference>
<dbReference type="InterPro" id="IPR032808">
    <property type="entry name" value="DoxX"/>
</dbReference>
<dbReference type="EMBL" id="LDOV01000027">
    <property type="protein sequence ID" value="KLU99881.1"/>
    <property type="molecule type" value="Genomic_DNA"/>
</dbReference>
<keyword evidence="2 5" id="KW-0812">Transmembrane</keyword>
<proteinExistence type="predicted"/>
<protein>
    <submittedName>
        <fullName evidence="6">Membrane protein</fullName>
    </submittedName>
</protein>
<feature type="transmembrane region" description="Helical" evidence="5">
    <location>
        <begin position="6"/>
        <end position="24"/>
    </location>
</feature>
<comment type="caution">
    <text evidence="6">The sequence shown here is derived from an EMBL/GenBank/DDBJ whole genome shotgun (WGS) entry which is preliminary data.</text>
</comment>
<dbReference type="RefSeq" id="WP_047875339.1">
    <property type="nucleotide sequence ID" value="NZ_BMYC01000003.1"/>
</dbReference>
<evidence type="ECO:0000313" key="6">
    <source>
        <dbReference type="EMBL" id="KLU99881.1"/>
    </source>
</evidence>
<dbReference type="AlphaFoldDB" id="A0A0J1JE13"/>
<keyword evidence="4 5" id="KW-0472">Membrane</keyword>
<dbReference type="GO" id="GO:0016020">
    <property type="term" value="C:membrane"/>
    <property type="evidence" value="ECO:0007669"/>
    <property type="project" value="UniProtKB-SubCell"/>
</dbReference>
<evidence type="ECO:0000256" key="2">
    <source>
        <dbReference type="ARBA" id="ARBA00022692"/>
    </source>
</evidence>
<feature type="transmembrane region" description="Helical" evidence="5">
    <location>
        <begin position="45"/>
        <end position="66"/>
    </location>
</feature>
<name>A0A0J1JE13_9GAMM</name>
<evidence type="ECO:0000256" key="5">
    <source>
        <dbReference type="SAM" id="Phobius"/>
    </source>
</evidence>
<organism evidence="6 7">
    <name type="scientific">Photobacterium aphoticum</name>
    <dbReference type="NCBI Taxonomy" id="754436"/>
    <lineage>
        <taxon>Bacteria</taxon>
        <taxon>Pseudomonadati</taxon>
        <taxon>Pseudomonadota</taxon>
        <taxon>Gammaproteobacteria</taxon>
        <taxon>Vibrionales</taxon>
        <taxon>Vibrionaceae</taxon>
        <taxon>Photobacterium</taxon>
    </lineage>
</organism>